<gene>
    <name evidence="1" type="ORF">BC961_0020</name>
</gene>
<dbReference type="Gene3D" id="2.60.40.10">
    <property type="entry name" value="Immunoglobulins"/>
    <property type="match status" value="1"/>
</dbReference>
<evidence type="ECO:0000313" key="2">
    <source>
        <dbReference type="Proteomes" id="UP000280368"/>
    </source>
</evidence>
<sequence length="287" mass="32579">MYKYLQLISSIFAKFRFCLFIVFIFFSSAQSTLVAQGDLLIFPKRLNFEEKNRTQQINLANTGKDTAVYNMSFVEFRMTEIGAFEEISEPDLGQKFAAPFLRVYPRVVTLAPNESQTVKVQLVNLGKLEEGEYRSHLYFRAVKNSKPLGQDEAKETNLGLSVKIEAVFGVSIANIIRKGVSNTSITISDLKYEEEITSNNHNLSFDINRVGNMSIYGDIAITYTSKEDKLYEVAKVKGIAVYTPGTLRKMKILLQKPKDINFKGGRFNVIYTENESKEVIAQKELNL</sequence>
<evidence type="ECO:0008006" key="3">
    <source>
        <dbReference type="Google" id="ProtNLM"/>
    </source>
</evidence>
<proteinExistence type="predicted"/>
<comment type="caution">
    <text evidence="1">The sequence shown here is derived from an EMBL/GenBank/DDBJ whole genome shotgun (WGS) entry which is preliminary data.</text>
</comment>
<organism evidence="1 2">
    <name type="scientific">Flavobacterium weaverense</name>
    <dbReference type="NCBI Taxonomy" id="271156"/>
    <lineage>
        <taxon>Bacteria</taxon>
        <taxon>Pseudomonadati</taxon>
        <taxon>Bacteroidota</taxon>
        <taxon>Flavobacteriia</taxon>
        <taxon>Flavobacteriales</taxon>
        <taxon>Flavobacteriaceae</taxon>
        <taxon>Flavobacterium</taxon>
    </lineage>
</organism>
<keyword evidence="2" id="KW-1185">Reference proteome</keyword>
<reference evidence="1 2" key="1">
    <citation type="submission" date="2018-10" db="EMBL/GenBank/DDBJ databases">
        <title>Genomic Encyclopedia of Archaeal and Bacterial Type Strains, Phase II (KMG-II): from individual species to whole genera.</title>
        <authorList>
            <person name="Goeker M."/>
        </authorList>
    </citation>
    <scope>NUCLEOTIDE SEQUENCE [LARGE SCALE GENOMIC DNA]</scope>
    <source>
        <strain evidence="1 2">DSM 19727</strain>
    </source>
</reference>
<dbReference type="RefSeq" id="WP_121923829.1">
    <property type="nucleotide sequence ID" value="NZ_CBCSGA010000019.1"/>
</dbReference>
<protein>
    <recommendedName>
        <fullName evidence="3">P pilus assembly chaperone PapD</fullName>
    </recommendedName>
</protein>
<dbReference type="InterPro" id="IPR008962">
    <property type="entry name" value="PapD-like_sf"/>
</dbReference>
<dbReference type="Proteomes" id="UP000280368">
    <property type="component" value="Unassembled WGS sequence"/>
</dbReference>
<accession>A0A3M0A2I8</accession>
<dbReference type="InterPro" id="IPR013783">
    <property type="entry name" value="Ig-like_fold"/>
</dbReference>
<dbReference type="EMBL" id="REFH01000007">
    <property type="protein sequence ID" value="RMA77679.1"/>
    <property type="molecule type" value="Genomic_DNA"/>
</dbReference>
<name>A0A3M0A2I8_9FLAO</name>
<evidence type="ECO:0000313" key="1">
    <source>
        <dbReference type="EMBL" id="RMA77679.1"/>
    </source>
</evidence>
<dbReference type="SUPFAM" id="SSF49354">
    <property type="entry name" value="PapD-like"/>
    <property type="match status" value="1"/>
</dbReference>
<dbReference type="AlphaFoldDB" id="A0A3M0A2I8"/>